<dbReference type="PIRSF" id="PIRSF015592">
    <property type="entry name" value="Prld-crbxl_pptds"/>
    <property type="match status" value="1"/>
</dbReference>
<dbReference type="AlphaFoldDB" id="A0A9C7PU77"/>
<keyword evidence="4" id="KW-0378">Hydrolase</keyword>
<evidence type="ECO:0000313" key="6">
    <source>
        <dbReference type="EMBL" id="GJQ10611.1"/>
    </source>
</evidence>
<dbReference type="Gene3D" id="3.40.630.20">
    <property type="entry name" value="Peptidase C15, pyroglutamyl peptidase I-like"/>
    <property type="match status" value="1"/>
</dbReference>
<organism evidence="6 7">
    <name type="scientific">Galdieria partita</name>
    <dbReference type="NCBI Taxonomy" id="83374"/>
    <lineage>
        <taxon>Eukaryota</taxon>
        <taxon>Rhodophyta</taxon>
        <taxon>Bangiophyceae</taxon>
        <taxon>Galdieriales</taxon>
        <taxon>Galdieriaceae</taxon>
        <taxon>Galdieria</taxon>
    </lineage>
</organism>
<dbReference type="GO" id="GO:0006508">
    <property type="term" value="P:proteolysis"/>
    <property type="evidence" value="ECO:0007669"/>
    <property type="project" value="UniProtKB-KW"/>
</dbReference>
<keyword evidence="7" id="KW-1185">Reference proteome</keyword>
<accession>A0A9C7PU77</accession>
<dbReference type="InterPro" id="IPR016125">
    <property type="entry name" value="Peptidase_C15-like"/>
</dbReference>
<reference evidence="6" key="1">
    <citation type="journal article" date="2022" name="Proc. Natl. Acad. Sci. U.S.A.">
        <title>Life cycle and functional genomics of the unicellular red alga Galdieria for elucidating algal and plant evolution and industrial use.</title>
        <authorList>
            <person name="Hirooka S."/>
            <person name="Itabashi T."/>
            <person name="Ichinose T.M."/>
            <person name="Onuma R."/>
            <person name="Fujiwara T."/>
            <person name="Yamashita S."/>
            <person name="Jong L.W."/>
            <person name="Tomita R."/>
            <person name="Iwane A.H."/>
            <person name="Miyagishima S.Y."/>
        </authorList>
    </citation>
    <scope>NUCLEOTIDE SEQUENCE</scope>
    <source>
        <strain evidence="6">NBRC 102759</strain>
    </source>
</reference>
<dbReference type="InterPro" id="IPR000816">
    <property type="entry name" value="Peptidase_C15"/>
</dbReference>
<dbReference type="PANTHER" id="PTHR23402">
    <property type="entry name" value="PROTEASE FAMILY C15 PYROGLUTAMYL-PEPTIDASE I-RELATED"/>
    <property type="match status" value="1"/>
</dbReference>
<protein>
    <recommendedName>
        <fullName evidence="8">Pyrrolidone-carboxylate peptidase</fullName>
    </recommendedName>
</protein>
<comment type="caution">
    <text evidence="6">The sequence shown here is derived from an EMBL/GenBank/DDBJ whole genome shotgun (WGS) entry which is preliminary data.</text>
</comment>
<evidence type="ECO:0000256" key="3">
    <source>
        <dbReference type="ARBA" id="ARBA00022670"/>
    </source>
</evidence>
<keyword evidence="3" id="KW-0645">Protease</keyword>
<keyword evidence="2" id="KW-0963">Cytoplasm</keyword>
<dbReference type="OrthoDB" id="407146at2759"/>
<dbReference type="SUPFAM" id="SSF53182">
    <property type="entry name" value="Pyrrolidone carboxyl peptidase (pyroglutamate aminopeptidase)"/>
    <property type="match status" value="1"/>
</dbReference>
<dbReference type="InterPro" id="IPR036440">
    <property type="entry name" value="Peptidase_C15-like_sf"/>
</dbReference>
<dbReference type="FunFam" id="3.40.630.20:FF:000003">
    <property type="entry name" value="Pyrrolidone-carboxylate peptidase isoform A"/>
    <property type="match status" value="1"/>
</dbReference>
<name>A0A9C7PU77_9RHOD</name>
<dbReference type="GO" id="GO:0005829">
    <property type="term" value="C:cytosol"/>
    <property type="evidence" value="ECO:0007669"/>
    <property type="project" value="InterPro"/>
</dbReference>
<gene>
    <name evidence="6" type="ORF">GpartN1_g2402.t1</name>
</gene>
<evidence type="ECO:0000313" key="7">
    <source>
        <dbReference type="Proteomes" id="UP001061958"/>
    </source>
</evidence>
<evidence type="ECO:0008006" key="8">
    <source>
        <dbReference type="Google" id="ProtNLM"/>
    </source>
</evidence>
<dbReference type="PANTHER" id="PTHR23402:SF1">
    <property type="entry name" value="PYROGLUTAMYL-PEPTIDASE I"/>
    <property type="match status" value="1"/>
</dbReference>
<dbReference type="Pfam" id="PF01470">
    <property type="entry name" value="Peptidase_C15"/>
    <property type="match status" value="1"/>
</dbReference>
<dbReference type="GO" id="GO:0016920">
    <property type="term" value="F:pyroglutamyl-peptidase activity"/>
    <property type="evidence" value="ECO:0007669"/>
    <property type="project" value="InterPro"/>
</dbReference>
<evidence type="ECO:0000256" key="2">
    <source>
        <dbReference type="ARBA" id="ARBA00022490"/>
    </source>
</evidence>
<reference evidence="6" key="2">
    <citation type="submission" date="2022-01" db="EMBL/GenBank/DDBJ databases">
        <authorList>
            <person name="Hirooka S."/>
            <person name="Miyagishima S.Y."/>
        </authorList>
    </citation>
    <scope>NUCLEOTIDE SEQUENCE</scope>
    <source>
        <strain evidence="6">NBRC 102759</strain>
    </source>
</reference>
<sequence>MGSLGISTDPTPRALHFHLTGFGRFQRVSENPTELLVKKFVSFCEERRGLHEAATVVTTTVATTSVTGAQLVLDELYGKLNRDKSTRNVIIHCGVDASATCYRLEERAYNEASFSCPDESGWQPRVVPIDNTKPVDSFLVTSINIQRVAEELEKKGFHVRCSEDAGRFLCNWIYYQSLTRAQQEVSVKVIFVHFPPIQDSEEIQSYCEFLLQLLNVITIQELSIVE</sequence>
<evidence type="ECO:0000256" key="4">
    <source>
        <dbReference type="ARBA" id="ARBA00022801"/>
    </source>
</evidence>
<dbReference type="EMBL" id="BQMJ01000017">
    <property type="protein sequence ID" value="GJQ10611.1"/>
    <property type="molecule type" value="Genomic_DNA"/>
</dbReference>
<evidence type="ECO:0000256" key="5">
    <source>
        <dbReference type="ARBA" id="ARBA00022807"/>
    </source>
</evidence>
<dbReference type="Proteomes" id="UP001061958">
    <property type="component" value="Unassembled WGS sequence"/>
</dbReference>
<comment type="similarity">
    <text evidence="1">Belongs to the peptidase C15 family.</text>
</comment>
<proteinExistence type="inferred from homology"/>
<evidence type="ECO:0000256" key="1">
    <source>
        <dbReference type="ARBA" id="ARBA00006641"/>
    </source>
</evidence>
<keyword evidence="5" id="KW-0788">Thiol protease</keyword>